<dbReference type="GO" id="GO:0016301">
    <property type="term" value="F:kinase activity"/>
    <property type="evidence" value="ECO:0007669"/>
    <property type="project" value="UniProtKB-KW"/>
</dbReference>
<dbReference type="PANTHER" id="PTHR43320">
    <property type="entry name" value="SUGAR KINASE"/>
    <property type="match status" value="1"/>
</dbReference>
<evidence type="ECO:0000313" key="5">
    <source>
        <dbReference type="EMBL" id="QIK51967.1"/>
    </source>
</evidence>
<dbReference type="InterPro" id="IPR011611">
    <property type="entry name" value="PfkB_dom"/>
</dbReference>
<sequence length="334" mass="37375">MKHNILCVGETLMRFSTQVGTHFYDTTKLNLHYGGAEANVAINLSSLGHQTTYFTKVPDNQLGHSAIRHTQKYGVNASEVLFGGSRMGAYYVESGAGPRASKVIYDRANSSISEMKISEVDVDALLEGKTMLHITGITAALSEDSREMTKELMKKAHEKGITVNFDVNYRSKLWTIEECKIFLQDVLPYVDYLSAGKRDAITFFGVPEIEEQENELDYYYQKMNEMYPNIKIFYSTLRNVISATHNTLQGTFWKAGVTYYSKVQNMDHIIDRIGGGDAFAAGVIHGILENKDPEYTINFATAFSSLKHTVNGDVSPFSVEETEKTMTADASVER</sequence>
<dbReference type="RefSeq" id="WP_166063029.1">
    <property type="nucleotide sequence ID" value="NZ_CP049889.1"/>
</dbReference>
<name>A0A6G7WIB2_9LACT</name>
<accession>A0A6G7WIB2</accession>
<evidence type="ECO:0000256" key="1">
    <source>
        <dbReference type="ARBA" id="ARBA00010688"/>
    </source>
</evidence>
<evidence type="ECO:0000313" key="6">
    <source>
        <dbReference type="Proteomes" id="UP000501830"/>
    </source>
</evidence>
<comment type="similarity">
    <text evidence="1">Belongs to the carbohydrate kinase PfkB family.</text>
</comment>
<dbReference type="Proteomes" id="UP000501830">
    <property type="component" value="Chromosome"/>
</dbReference>
<dbReference type="InterPro" id="IPR052700">
    <property type="entry name" value="Carb_kinase_PfkB-like"/>
</dbReference>
<evidence type="ECO:0000256" key="3">
    <source>
        <dbReference type="ARBA" id="ARBA00022777"/>
    </source>
</evidence>
<protein>
    <submittedName>
        <fullName evidence="5">Sugar kinase</fullName>
    </submittedName>
</protein>
<dbReference type="Gene3D" id="3.40.1190.20">
    <property type="match status" value="1"/>
</dbReference>
<dbReference type="EMBL" id="CP049889">
    <property type="protein sequence ID" value="QIK51967.1"/>
    <property type="molecule type" value="Genomic_DNA"/>
</dbReference>
<dbReference type="SUPFAM" id="SSF53613">
    <property type="entry name" value="Ribokinase-like"/>
    <property type="match status" value="1"/>
</dbReference>
<keyword evidence="3 5" id="KW-0418">Kinase</keyword>
<evidence type="ECO:0000259" key="4">
    <source>
        <dbReference type="Pfam" id="PF00294"/>
    </source>
</evidence>
<dbReference type="KEGG" id="jpo:G7058_07980"/>
<dbReference type="CDD" id="cd01166">
    <property type="entry name" value="KdgK"/>
    <property type="match status" value="1"/>
</dbReference>
<reference evidence="5 6" key="1">
    <citation type="journal article" date="2017" name="Int. J. Syst. Evol. Microbiol.">
        <title>Jeotgalibaca porci sp. nov. and Jeotgalibaca arthritidis sp. nov., isolated from pigs, and emended description of the genus Jeotgalibaca.</title>
        <authorList>
            <person name="Zamora L."/>
            <person name="Perez-Sancho M."/>
            <person name="Dominguez L."/>
            <person name="Fernandez-Garayzabal J.F."/>
            <person name="Vela A.I."/>
        </authorList>
    </citation>
    <scope>NUCLEOTIDE SEQUENCE [LARGE SCALE GENOMIC DNA]</scope>
    <source>
        <strain evidence="5 6">CCUG 69148</strain>
    </source>
</reference>
<organism evidence="5 6">
    <name type="scientific">Jeotgalibaca porci</name>
    <dbReference type="NCBI Taxonomy" id="1868793"/>
    <lineage>
        <taxon>Bacteria</taxon>
        <taxon>Bacillati</taxon>
        <taxon>Bacillota</taxon>
        <taxon>Bacilli</taxon>
        <taxon>Lactobacillales</taxon>
        <taxon>Carnobacteriaceae</taxon>
        <taxon>Jeotgalibaca</taxon>
    </lineage>
</organism>
<proteinExistence type="inferred from homology"/>
<dbReference type="Pfam" id="PF00294">
    <property type="entry name" value="PfkB"/>
    <property type="match status" value="1"/>
</dbReference>
<dbReference type="GeneID" id="94553218"/>
<evidence type="ECO:0000256" key="2">
    <source>
        <dbReference type="ARBA" id="ARBA00022679"/>
    </source>
</evidence>
<keyword evidence="6" id="KW-1185">Reference proteome</keyword>
<keyword evidence="2" id="KW-0808">Transferase</keyword>
<gene>
    <name evidence="5" type="ORF">G7058_07980</name>
</gene>
<feature type="domain" description="Carbohydrate kinase PfkB" evidence="4">
    <location>
        <begin position="3"/>
        <end position="315"/>
    </location>
</feature>
<dbReference type="PANTHER" id="PTHR43320:SF2">
    <property type="entry name" value="2-DEHYDRO-3-DEOXYGLUCONOKINASE_2-DEHYDRO-3-DEOXYGALACTONOKINASE"/>
    <property type="match status" value="1"/>
</dbReference>
<dbReference type="AlphaFoldDB" id="A0A6G7WIB2"/>
<dbReference type="InterPro" id="IPR029056">
    <property type="entry name" value="Ribokinase-like"/>
</dbReference>